<evidence type="ECO:0000313" key="1">
    <source>
        <dbReference type="EMBL" id="PHZ28949.1"/>
    </source>
</evidence>
<dbReference type="EMBL" id="PEHN01000002">
    <property type="protein sequence ID" value="PHZ28949.1"/>
    <property type="molecule type" value="Genomic_DNA"/>
</dbReference>
<gene>
    <name evidence="1" type="ORF">CS533_02880</name>
</gene>
<reference evidence="1 2" key="1">
    <citation type="submission" date="2017-10" db="EMBL/GenBank/DDBJ databases">
        <authorList>
            <person name="Banno H."/>
            <person name="Chua N.-H."/>
        </authorList>
    </citation>
    <scope>NUCLEOTIDE SEQUENCE [LARGE SCALE GENOMIC DNA]</scope>
    <source>
        <strain evidence="1 2">SCPM-O-B-7607</strain>
    </source>
</reference>
<protein>
    <submittedName>
        <fullName evidence="1">Uncharacterized protein</fullName>
    </submittedName>
</protein>
<proteinExistence type="predicted"/>
<accession>A0A2G4U6S5</accession>
<name>A0A2G4U6S5_YERBE</name>
<organism evidence="1 2">
    <name type="scientific">Yersinia bercovieri</name>
    <dbReference type="NCBI Taxonomy" id="634"/>
    <lineage>
        <taxon>Bacteria</taxon>
        <taxon>Pseudomonadati</taxon>
        <taxon>Pseudomonadota</taxon>
        <taxon>Gammaproteobacteria</taxon>
        <taxon>Enterobacterales</taxon>
        <taxon>Yersiniaceae</taxon>
        <taxon>Yersinia</taxon>
    </lineage>
</organism>
<evidence type="ECO:0000313" key="2">
    <source>
        <dbReference type="Proteomes" id="UP000229378"/>
    </source>
</evidence>
<sequence>MKNMTDEREILLNDVMNKIKIDIESIVNQYTGEDPRIELILDNECAAFQFLLENEIEVKVTLSRTLSILLQPQKQ</sequence>
<dbReference type="GeneID" id="89598346"/>
<comment type="caution">
    <text evidence="1">The sequence shown here is derived from an EMBL/GenBank/DDBJ whole genome shotgun (WGS) entry which is preliminary data.</text>
</comment>
<dbReference type="AlphaFoldDB" id="A0A2G4U6S5"/>
<dbReference type="Proteomes" id="UP000229378">
    <property type="component" value="Unassembled WGS sequence"/>
</dbReference>
<dbReference type="RefSeq" id="WP_005270996.1">
    <property type="nucleotide sequence ID" value="NZ_CABHPT010000036.1"/>
</dbReference>